<evidence type="ECO:0000256" key="1">
    <source>
        <dbReference type="ARBA" id="ARBA00007261"/>
    </source>
</evidence>
<dbReference type="InterPro" id="IPR050361">
    <property type="entry name" value="MPP/UQCRC_Complex"/>
</dbReference>
<evidence type="ECO:0000259" key="3">
    <source>
        <dbReference type="Pfam" id="PF00675"/>
    </source>
</evidence>
<dbReference type="Pfam" id="PF05193">
    <property type="entry name" value="Peptidase_M16_C"/>
    <property type="match status" value="2"/>
</dbReference>
<dbReference type="InterPro" id="IPR011249">
    <property type="entry name" value="Metalloenz_LuxS/M16"/>
</dbReference>
<sequence length="890" mass="93689">MHPGIHHPAGGGEPPAAVRRRTLGNGLRVVLAPFWPGPRAAVGVHYGVGFRSELPGQEGLAHLFEHLMFRGSESLPDGGFFDGIHPLAGTANGTTHQDYTDYVQVLPAAALEQALFREADRMRAPLFTETQLAAQLSGVAREIAHVRDDRPYGGCPWPLLPRVLFRDFAHAHDGYGDIERLRRTTVADCAAFFDAHYTPANAVLTVVGPFAPEDVWPLVERHFGDIPGRRPLSPPPAHEPPPSEDTWLTCREPGVERTAVALGHRLPDPVTALPDYLAHMVLARLLGRPDGGGTDGLPAPVSAGCGFFGPLDTRGPDALVVTALLPPGLPPTGFRQALADWAARHSTPGAVAERAVRAAAFLGAQHRRTHAGLQERCRALGRLELLYGRAELVDEVPELLEGTGPEAVAAAAAGLAGAPAGVLVLEPGRERTRPAAPAPAPAPLVPTAGRSAAELGRSPLGPRPLPPLAKQPEAALDRAHETRLANGLRVVAVPDARSRTVELRLRIPLGGVGWSRPREVARLLRTVEHATGTGAAAARLGGELRLTTDGQWADVGGWAPADARTELFGAVARLLDADRLASTAVTGHRSPGLPPERHMDEVLRLHWLRGRVADPAAESQAALHRAVFAPRGALLVVVGDADPERLAEEVGAAMGAWTAPGAAVPAPPGDAPAAVLVVGSGGARRPSDGGTAHVTLSCPETAGGSLDPARYLATALFGGHPDSRLARWCRESGNPAHHMYAGRDTVADRARSLVRLSVPRTSMAPAVAGVRAQMRRLATEPPAPPEVAAVARYCAAQLLSAFDSPAMLADALRHTLAAGRDLDWVVRRPRLLRAVDGEAVTAAAHALYLASEMTAVALTEGEPTSTEGELRAALQGERTTPPLAMVESHP</sequence>
<dbReference type="InterPro" id="IPR011765">
    <property type="entry name" value="Pept_M16_N"/>
</dbReference>
<feature type="region of interest" description="Disordered" evidence="2">
    <location>
        <begin position="859"/>
        <end position="890"/>
    </location>
</feature>
<evidence type="ECO:0000256" key="2">
    <source>
        <dbReference type="SAM" id="MobiDB-lite"/>
    </source>
</evidence>
<dbReference type="Pfam" id="PF00675">
    <property type="entry name" value="Peptidase_M16"/>
    <property type="match status" value="1"/>
</dbReference>
<dbReference type="PANTHER" id="PTHR11851">
    <property type="entry name" value="METALLOPROTEASE"/>
    <property type="match status" value="1"/>
</dbReference>
<evidence type="ECO:0000313" key="6">
    <source>
        <dbReference type="Proteomes" id="UP001622557"/>
    </source>
</evidence>
<gene>
    <name evidence="5" type="ORF">OG350_05465</name>
</gene>
<dbReference type="Proteomes" id="UP001622557">
    <property type="component" value="Chromosome"/>
</dbReference>
<evidence type="ECO:0000259" key="4">
    <source>
        <dbReference type="Pfam" id="PF05193"/>
    </source>
</evidence>
<organism evidence="5 6">
    <name type="scientific">Streptomyces achromogenes</name>
    <dbReference type="NCBI Taxonomy" id="67255"/>
    <lineage>
        <taxon>Bacteria</taxon>
        <taxon>Bacillati</taxon>
        <taxon>Actinomycetota</taxon>
        <taxon>Actinomycetes</taxon>
        <taxon>Kitasatosporales</taxon>
        <taxon>Streptomycetaceae</taxon>
        <taxon>Streptomyces</taxon>
    </lineage>
</organism>
<dbReference type="InterPro" id="IPR007863">
    <property type="entry name" value="Peptidase_M16_C"/>
</dbReference>
<dbReference type="PANTHER" id="PTHR11851:SF49">
    <property type="entry name" value="MITOCHONDRIAL-PROCESSING PEPTIDASE SUBUNIT ALPHA"/>
    <property type="match status" value="1"/>
</dbReference>
<reference evidence="5 6" key="1">
    <citation type="submission" date="2022-10" db="EMBL/GenBank/DDBJ databases">
        <title>The complete genomes of actinobacterial strains from the NBC collection.</title>
        <authorList>
            <person name="Joergensen T.S."/>
            <person name="Alvarez Arevalo M."/>
            <person name="Sterndorff E.B."/>
            <person name="Faurdal D."/>
            <person name="Vuksanovic O."/>
            <person name="Mourched A.-S."/>
            <person name="Charusanti P."/>
            <person name="Shaw S."/>
            <person name="Blin K."/>
            <person name="Weber T."/>
        </authorList>
    </citation>
    <scope>NUCLEOTIDE SEQUENCE [LARGE SCALE GENOMIC DNA]</scope>
    <source>
        <strain evidence="5 6">NBC_00156</strain>
    </source>
</reference>
<dbReference type="SUPFAM" id="SSF63411">
    <property type="entry name" value="LuxS/MPP-like metallohydrolase"/>
    <property type="match status" value="4"/>
</dbReference>
<feature type="domain" description="Peptidase M16 C-terminal" evidence="4">
    <location>
        <begin position="622"/>
        <end position="787"/>
    </location>
</feature>
<feature type="domain" description="Peptidase M16 C-terminal" evidence="4">
    <location>
        <begin position="185"/>
        <end position="289"/>
    </location>
</feature>
<dbReference type="RefSeq" id="WP_405445742.1">
    <property type="nucleotide sequence ID" value="NZ_CP108164.1"/>
</dbReference>
<protein>
    <submittedName>
        <fullName evidence="5">Insulinase family protein</fullName>
    </submittedName>
</protein>
<feature type="domain" description="Peptidase M16 N-terminal" evidence="3">
    <location>
        <begin position="36"/>
        <end position="148"/>
    </location>
</feature>
<dbReference type="GeneID" id="97279849"/>
<dbReference type="EMBL" id="CP108164">
    <property type="protein sequence ID" value="WTQ79785.1"/>
    <property type="molecule type" value="Genomic_DNA"/>
</dbReference>
<comment type="similarity">
    <text evidence="1">Belongs to the peptidase M16 family.</text>
</comment>
<accession>A0ABZ1KGL6</accession>
<proteinExistence type="inferred from homology"/>
<name>A0ABZ1KGL6_STRAH</name>
<keyword evidence="6" id="KW-1185">Reference proteome</keyword>
<dbReference type="Gene3D" id="3.30.830.10">
    <property type="entry name" value="Metalloenzyme, LuxS/M16 peptidase-like"/>
    <property type="match status" value="3"/>
</dbReference>
<evidence type="ECO:0000313" key="5">
    <source>
        <dbReference type="EMBL" id="WTQ79785.1"/>
    </source>
</evidence>